<comment type="subcellular location">
    <subcellularLocation>
        <location evidence="1">Periplasm</location>
    </subcellularLocation>
</comment>
<gene>
    <name evidence="5" type="ORF">DMY87_04645</name>
</gene>
<name>A0ABX5NWS9_9HYPH</name>
<evidence type="ECO:0000313" key="6">
    <source>
        <dbReference type="Proteomes" id="UP000247536"/>
    </source>
</evidence>
<evidence type="ECO:0000259" key="4">
    <source>
        <dbReference type="SMART" id="SM00062"/>
    </source>
</evidence>
<evidence type="ECO:0000256" key="3">
    <source>
        <dbReference type="SAM" id="SignalP"/>
    </source>
</evidence>
<comment type="caution">
    <text evidence="5">The sequence shown here is derived from an EMBL/GenBank/DDBJ whole genome shotgun (WGS) entry which is preliminary data.</text>
</comment>
<dbReference type="SUPFAM" id="SSF53850">
    <property type="entry name" value="Periplasmic binding protein-like II"/>
    <property type="match status" value="1"/>
</dbReference>
<sequence>MRVKVTSLDFAGLCRRIAAFALVLPLLAPVPAGAQAETAGQPADLPVLFDARERLVRPDISGMLRLRFLTTTDFPPFNFTDQADRLSGFHIDLARAICEELSMQARCQIQALPYEQLADALDAGQGEAVLAGVAVTPELRKRFRFTRPYLLLPARFLVARDRKLARPDAESLFGRPVGVVENTAHAAMLKAFFPDIRAVPFKDRDSLMQALTDKRIDAVFADALQSSFWMQSPAASNCCAFLGGAYLSESHLGEGMTVMVAGKDQSLAAALESALAMLSKNGRLEEIYLRYFPAGLY</sequence>
<dbReference type="EMBL" id="QJRY01000001">
    <property type="protein sequence ID" value="PYB77642.1"/>
    <property type="molecule type" value="Genomic_DNA"/>
</dbReference>
<evidence type="ECO:0000256" key="1">
    <source>
        <dbReference type="ARBA" id="ARBA00004418"/>
    </source>
</evidence>
<dbReference type="PANTHER" id="PTHR35936:SF35">
    <property type="entry name" value="L-CYSTINE-BINDING PROTEIN TCYJ"/>
    <property type="match status" value="1"/>
</dbReference>
<organism evidence="5 6">
    <name type="scientific">Rhizobium wuzhouense</name>
    <dbReference type="NCBI Taxonomy" id="1986026"/>
    <lineage>
        <taxon>Bacteria</taxon>
        <taxon>Pseudomonadati</taxon>
        <taxon>Pseudomonadota</taxon>
        <taxon>Alphaproteobacteria</taxon>
        <taxon>Hyphomicrobiales</taxon>
        <taxon>Rhizobiaceae</taxon>
        <taxon>Rhizobium/Agrobacterium group</taxon>
        <taxon>Rhizobium</taxon>
    </lineage>
</organism>
<protein>
    <submittedName>
        <fullName evidence="5">Amino acid ABC transporter</fullName>
    </submittedName>
</protein>
<dbReference type="Gene3D" id="3.40.190.10">
    <property type="entry name" value="Periplasmic binding protein-like II"/>
    <property type="match status" value="2"/>
</dbReference>
<dbReference type="InterPro" id="IPR001638">
    <property type="entry name" value="Solute-binding_3/MltF_N"/>
</dbReference>
<dbReference type="SMART" id="SM00062">
    <property type="entry name" value="PBPb"/>
    <property type="match status" value="1"/>
</dbReference>
<keyword evidence="2 3" id="KW-0732">Signal</keyword>
<feature type="domain" description="Solute-binding protein family 3/N-terminal" evidence="4">
    <location>
        <begin position="65"/>
        <end position="295"/>
    </location>
</feature>
<dbReference type="RefSeq" id="WP_110790071.1">
    <property type="nucleotide sequence ID" value="NZ_QJRY01000001.1"/>
</dbReference>
<accession>A0ABX5NWS9</accession>
<dbReference type="Proteomes" id="UP000247536">
    <property type="component" value="Unassembled WGS sequence"/>
</dbReference>
<feature type="chain" id="PRO_5046208243" evidence="3">
    <location>
        <begin position="35"/>
        <end position="297"/>
    </location>
</feature>
<proteinExistence type="predicted"/>
<keyword evidence="6" id="KW-1185">Reference proteome</keyword>
<evidence type="ECO:0000256" key="2">
    <source>
        <dbReference type="ARBA" id="ARBA00022729"/>
    </source>
</evidence>
<feature type="signal peptide" evidence="3">
    <location>
        <begin position="1"/>
        <end position="34"/>
    </location>
</feature>
<reference evidence="5 6" key="1">
    <citation type="submission" date="2018-06" db="EMBL/GenBank/DDBJ databases">
        <title>Rhizobium wuzhouense sp. nov., isolated from roots of Oryza officinalis.</title>
        <authorList>
            <person name="Yuan T."/>
        </authorList>
    </citation>
    <scope>NUCLEOTIDE SEQUENCE [LARGE SCALE GENOMIC DNA]</scope>
    <source>
        <strain evidence="5 6">W44</strain>
    </source>
</reference>
<dbReference type="Pfam" id="PF00497">
    <property type="entry name" value="SBP_bac_3"/>
    <property type="match status" value="1"/>
</dbReference>
<evidence type="ECO:0000313" key="5">
    <source>
        <dbReference type="EMBL" id="PYB77642.1"/>
    </source>
</evidence>
<dbReference type="PANTHER" id="PTHR35936">
    <property type="entry name" value="MEMBRANE-BOUND LYTIC MUREIN TRANSGLYCOSYLASE F"/>
    <property type="match status" value="1"/>
</dbReference>